<protein>
    <recommendedName>
        <fullName evidence="9">Zn(2)-C6 fungal-type domain-containing protein</fullName>
    </recommendedName>
</protein>
<dbReference type="CDD" id="cd00067">
    <property type="entry name" value="GAL4"/>
    <property type="match status" value="1"/>
</dbReference>
<feature type="region of interest" description="Disordered" evidence="6">
    <location>
        <begin position="55"/>
        <end position="118"/>
    </location>
</feature>
<evidence type="ECO:0000256" key="6">
    <source>
        <dbReference type="SAM" id="MobiDB-lite"/>
    </source>
</evidence>
<comment type="caution">
    <text evidence="7">The sequence shown here is derived from an EMBL/GenBank/DDBJ whole genome shotgun (WGS) entry which is preliminary data.</text>
</comment>
<accession>A0AAJ0CD84</accession>
<evidence type="ECO:0000256" key="4">
    <source>
        <dbReference type="ARBA" id="ARBA00023163"/>
    </source>
</evidence>
<evidence type="ECO:0000313" key="8">
    <source>
        <dbReference type="Proteomes" id="UP001251528"/>
    </source>
</evidence>
<dbReference type="Proteomes" id="UP001251528">
    <property type="component" value="Unassembled WGS sequence"/>
</dbReference>
<dbReference type="GO" id="GO:0000976">
    <property type="term" value="F:transcription cis-regulatory region binding"/>
    <property type="evidence" value="ECO:0007669"/>
    <property type="project" value="TreeGrafter"/>
</dbReference>
<evidence type="ECO:0000256" key="5">
    <source>
        <dbReference type="ARBA" id="ARBA00023242"/>
    </source>
</evidence>
<dbReference type="AlphaFoldDB" id="A0AAJ0CD84"/>
<reference evidence="7" key="1">
    <citation type="submission" date="2023-06" db="EMBL/GenBank/DDBJ databases">
        <title>Conoideocrella luteorostrata (Hypocreales: Clavicipitaceae), a potential biocontrol fungus for elongate hemlock scale in United States Christmas tree production areas.</title>
        <authorList>
            <person name="Barrett H."/>
            <person name="Lovett B."/>
            <person name="Macias A.M."/>
            <person name="Stajich J.E."/>
            <person name="Kasson M.T."/>
        </authorList>
    </citation>
    <scope>NUCLEOTIDE SEQUENCE</scope>
    <source>
        <strain evidence="7">ARSEF 14590</strain>
    </source>
</reference>
<dbReference type="SUPFAM" id="SSF57701">
    <property type="entry name" value="Zn2/Cys6 DNA-binding domain"/>
    <property type="match status" value="1"/>
</dbReference>
<dbReference type="EMBL" id="JASWJB010000394">
    <property type="protein sequence ID" value="KAK2590806.1"/>
    <property type="molecule type" value="Genomic_DNA"/>
</dbReference>
<dbReference type="InterPro" id="IPR036864">
    <property type="entry name" value="Zn2-C6_fun-type_DNA-bd_sf"/>
</dbReference>
<dbReference type="PANTHER" id="PTHR31845:SF37">
    <property type="entry name" value="TRANSCRIPTION FACTOR DOMAIN-CONTAINING PROTEIN"/>
    <property type="match status" value="1"/>
</dbReference>
<sequence>MDPVGQNEEAAGMPLLRTCQTCFHAKIKCVKTQDSGVCDRCLRLNKTCVFAQSKRRVQVRAGERVPTPPVSRASRSAQQPPKPTKPQKPTKPSKTTKASKSSKPSKPSKPDSQQDVAQTGLEENNHDVTAWAPFAAGVLTVDRGQELLDLFIMRMNAHFPFVLVPPQPVQSLSYTKPALCLAVLTVASYDNPSAQLALGEQFNQLLSLRLANGEFASLELLQALLVQLAWYVQTPISKRAGDVLDMYIKFLQNNRAQYQPRPRKYSQQLGLAVSIVSDLRMDRPRNARLWGVDAHEDGIALEWGPDEIRALAGTYYLASSSAVLLQKSRTFYFSSYFLQQCQDLSMQSPEPTDKYLSLIIHTQHIIDAINDLIAGEPTFGLLPPLKARIDELRTEVIAMKANIFFPLSESRILSMQLHIAELLIDQSSRGEGLFGLDKLQENHLHHDGVGSFFTWLSDSAMAVKSIVNISLALPPADVPLITNLEWITLYCGLSLAARLDIVAAHPNVIGTTKRLRQFSDMEHVLRQTILRLESAAKDAGEQSVFLHLGIRATRLEEWYLNRLRQYAAGTSISGSSAGGYTPNMDPSLMLDCSANNTLDHLLVSEMMTCFESDSDFGAFSFPLPGSFDP</sequence>
<keyword evidence="8" id="KW-1185">Reference proteome</keyword>
<dbReference type="GO" id="GO:0005634">
    <property type="term" value="C:nucleus"/>
    <property type="evidence" value="ECO:0007669"/>
    <property type="project" value="UniProtKB-SubCell"/>
</dbReference>
<name>A0AAJ0CD84_9HYPO</name>
<keyword evidence="3" id="KW-0238">DNA-binding</keyword>
<evidence type="ECO:0000313" key="7">
    <source>
        <dbReference type="EMBL" id="KAK2590806.1"/>
    </source>
</evidence>
<gene>
    <name evidence="7" type="ORF">QQS21_011511</name>
</gene>
<evidence type="ECO:0000256" key="2">
    <source>
        <dbReference type="ARBA" id="ARBA00023015"/>
    </source>
</evidence>
<dbReference type="PANTHER" id="PTHR31845">
    <property type="entry name" value="FINGER DOMAIN PROTEIN, PUTATIVE-RELATED"/>
    <property type="match status" value="1"/>
</dbReference>
<dbReference type="GO" id="GO:0000981">
    <property type="term" value="F:DNA-binding transcription factor activity, RNA polymerase II-specific"/>
    <property type="evidence" value="ECO:0007669"/>
    <property type="project" value="InterPro"/>
</dbReference>
<dbReference type="InterPro" id="IPR001138">
    <property type="entry name" value="Zn2Cys6_DnaBD"/>
</dbReference>
<evidence type="ECO:0000256" key="1">
    <source>
        <dbReference type="ARBA" id="ARBA00004123"/>
    </source>
</evidence>
<dbReference type="GO" id="GO:0008270">
    <property type="term" value="F:zinc ion binding"/>
    <property type="evidence" value="ECO:0007669"/>
    <property type="project" value="InterPro"/>
</dbReference>
<keyword evidence="5" id="KW-0539">Nucleus</keyword>
<organism evidence="7 8">
    <name type="scientific">Conoideocrella luteorostrata</name>
    <dbReference type="NCBI Taxonomy" id="1105319"/>
    <lineage>
        <taxon>Eukaryota</taxon>
        <taxon>Fungi</taxon>
        <taxon>Dikarya</taxon>
        <taxon>Ascomycota</taxon>
        <taxon>Pezizomycotina</taxon>
        <taxon>Sordariomycetes</taxon>
        <taxon>Hypocreomycetidae</taxon>
        <taxon>Hypocreales</taxon>
        <taxon>Clavicipitaceae</taxon>
        <taxon>Conoideocrella</taxon>
    </lineage>
</organism>
<comment type="subcellular location">
    <subcellularLocation>
        <location evidence="1">Nucleus</location>
    </subcellularLocation>
</comment>
<evidence type="ECO:0000256" key="3">
    <source>
        <dbReference type="ARBA" id="ARBA00023125"/>
    </source>
</evidence>
<evidence type="ECO:0008006" key="9">
    <source>
        <dbReference type="Google" id="ProtNLM"/>
    </source>
</evidence>
<keyword evidence="4" id="KW-0804">Transcription</keyword>
<dbReference type="InterPro" id="IPR051089">
    <property type="entry name" value="prtT"/>
</dbReference>
<dbReference type="Gene3D" id="4.10.240.10">
    <property type="entry name" value="Zn(2)-C6 fungal-type DNA-binding domain"/>
    <property type="match status" value="1"/>
</dbReference>
<proteinExistence type="predicted"/>
<feature type="compositionally biased region" description="Low complexity" evidence="6">
    <location>
        <begin position="90"/>
        <end position="115"/>
    </location>
</feature>
<keyword evidence="2" id="KW-0805">Transcription regulation</keyword>